<dbReference type="EMBL" id="LN899826">
    <property type="protein sequence ID" value="CUV38377.1"/>
    <property type="molecule type" value="Genomic_DNA"/>
</dbReference>
<organism evidence="1">
    <name type="scientific">Ralstonia solanacearum</name>
    <name type="common">Pseudomonas solanacearum</name>
    <dbReference type="NCBI Taxonomy" id="305"/>
    <lineage>
        <taxon>Bacteria</taxon>
        <taxon>Pseudomonadati</taxon>
        <taxon>Pseudomonadota</taxon>
        <taxon>Betaproteobacteria</taxon>
        <taxon>Burkholderiales</taxon>
        <taxon>Burkholderiaceae</taxon>
        <taxon>Ralstonia</taxon>
        <taxon>Ralstonia solanacearum species complex</taxon>
    </lineage>
</organism>
<evidence type="ECO:0000313" key="2">
    <source>
        <dbReference type="EMBL" id="CUV33718.1"/>
    </source>
</evidence>
<dbReference type="EMBL" id="LN899823">
    <property type="protein sequence ID" value="CUV23304.1"/>
    <property type="molecule type" value="Genomic_DNA"/>
</dbReference>
<dbReference type="EMBL" id="LN899822">
    <property type="protein sequence ID" value="CUV58985.1"/>
    <property type="molecule type" value="Genomic_DNA"/>
</dbReference>
<reference evidence="1" key="1">
    <citation type="submission" date="2015-10" db="EMBL/GenBank/DDBJ databases">
        <authorList>
            <person name="Gilbert D.G."/>
        </authorList>
    </citation>
    <scope>NUCLEOTIDE SEQUENCE</scope>
    <source>
        <strain evidence="1">Phyl III-seqv23</strain>
    </source>
</reference>
<proteinExistence type="predicted"/>
<evidence type="ECO:0000313" key="4">
    <source>
        <dbReference type="EMBL" id="CUV58985.1"/>
    </source>
</evidence>
<sequence length="239" mass="26198">MRRQRRHPVDGLGDVVGRQRLGSLVDLGHAGVITLEAHVRKLGARAQARLDVRHAHAGAGQVGAQVQRELAHESLGAAVHVAARIRIRSGDRAQVNDMAAVARHHTRQQCTRHMHQPRDIGTDHQVPVGQAGPMRRLQAERQAGIVDQHVDLPPALRQGPRQGGDGGGILHIQQERQQRIAQFGFERIKAILAAARCDHAVPFPHETPRNGCPEAGRCAGHEYDHGTCLRARDKRSARV</sequence>
<evidence type="ECO:0000313" key="3">
    <source>
        <dbReference type="EMBL" id="CUV38377.1"/>
    </source>
</evidence>
<protein>
    <submittedName>
        <fullName evidence="1">Uncharacterized protein</fullName>
    </submittedName>
</protein>
<name>A0A0S4UM47_RALSL</name>
<gene>
    <name evidence="4" type="ORF">RD1301_v1_150010</name>
    <name evidence="1" type="ORF">RUN1744_v1_390011</name>
    <name evidence="2" type="ORF">TD1301_v1_540011</name>
    <name evidence="3" type="ORF">TF3108_v1_120011</name>
</gene>
<dbReference type="AlphaFoldDB" id="A0A0S4UM47"/>
<evidence type="ECO:0000313" key="1">
    <source>
        <dbReference type="EMBL" id="CUV23304.1"/>
    </source>
</evidence>
<accession>A0A0S4UM47</accession>
<dbReference type="EMBL" id="LN899825">
    <property type="protein sequence ID" value="CUV33718.1"/>
    <property type="molecule type" value="Genomic_DNA"/>
</dbReference>